<reference evidence="1" key="2">
    <citation type="journal article" date="2023" name="BMC Genomics">
        <title>Pest status, molecular evolution, and epigenetic factors derived from the genome assembly of Frankliniella fusca, a thysanopteran phytovirus vector.</title>
        <authorList>
            <person name="Catto M.A."/>
            <person name="Labadie P.E."/>
            <person name="Jacobson A.L."/>
            <person name="Kennedy G.G."/>
            <person name="Srinivasan R."/>
            <person name="Hunt B.G."/>
        </authorList>
    </citation>
    <scope>NUCLEOTIDE SEQUENCE</scope>
    <source>
        <strain evidence="1">PL_HMW_Pooled</strain>
    </source>
</reference>
<dbReference type="AlphaFoldDB" id="A0AAE1LN49"/>
<reference evidence="1" key="1">
    <citation type="submission" date="2021-07" db="EMBL/GenBank/DDBJ databases">
        <authorList>
            <person name="Catto M.A."/>
            <person name="Jacobson A."/>
            <person name="Kennedy G."/>
            <person name="Labadie P."/>
            <person name="Hunt B.G."/>
            <person name="Srinivasan R."/>
        </authorList>
    </citation>
    <scope>NUCLEOTIDE SEQUENCE</scope>
    <source>
        <strain evidence="1">PL_HMW_Pooled</strain>
        <tissue evidence="1">Head</tissue>
    </source>
</reference>
<keyword evidence="1" id="KW-0067">ATP-binding</keyword>
<organism evidence="1 2">
    <name type="scientific">Frankliniella fusca</name>
    <dbReference type="NCBI Taxonomy" id="407009"/>
    <lineage>
        <taxon>Eukaryota</taxon>
        <taxon>Metazoa</taxon>
        <taxon>Ecdysozoa</taxon>
        <taxon>Arthropoda</taxon>
        <taxon>Hexapoda</taxon>
        <taxon>Insecta</taxon>
        <taxon>Pterygota</taxon>
        <taxon>Neoptera</taxon>
        <taxon>Paraneoptera</taxon>
        <taxon>Thysanoptera</taxon>
        <taxon>Terebrantia</taxon>
        <taxon>Thripoidea</taxon>
        <taxon>Thripidae</taxon>
        <taxon>Frankliniella</taxon>
    </lineage>
</organism>
<dbReference type="Proteomes" id="UP001219518">
    <property type="component" value="Unassembled WGS sequence"/>
</dbReference>
<gene>
    <name evidence="1" type="ORF">KUF71_014067</name>
</gene>
<evidence type="ECO:0000313" key="2">
    <source>
        <dbReference type="Proteomes" id="UP001219518"/>
    </source>
</evidence>
<proteinExistence type="predicted"/>
<accession>A0AAE1LN49</accession>
<comment type="caution">
    <text evidence="1">The sequence shown here is derived from an EMBL/GenBank/DDBJ whole genome shotgun (WGS) entry which is preliminary data.</text>
</comment>
<dbReference type="GO" id="GO:0004386">
    <property type="term" value="F:helicase activity"/>
    <property type="evidence" value="ECO:0007669"/>
    <property type="project" value="UniProtKB-KW"/>
</dbReference>
<keyword evidence="1" id="KW-0378">Hydrolase</keyword>
<evidence type="ECO:0000313" key="1">
    <source>
        <dbReference type="EMBL" id="KAK3925818.1"/>
    </source>
</evidence>
<keyword evidence="1" id="KW-0547">Nucleotide-binding</keyword>
<sequence length="128" mass="13614">MKASVLEPGSWAVEQVHRSLKTASVGAGSWAEAPGLRSSTRVSEEAAGSWAAVLVPHSWRRVAAVSGPELRSWRRGEEVGEVAGNWAVGLERRSSTTVVVAAARVLRSSKTAFGVAANTYVFKQLTKP</sequence>
<protein>
    <submittedName>
        <fullName evidence="1">DExH-box ATP-dependent RNA helicase DExH5, mitochondrial</fullName>
    </submittedName>
</protein>
<keyword evidence="1" id="KW-0347">Helicase</keyword>
<dbReference type="EMBL" id="JAHWGI010001240">
    <property type="protein sequence ID" value="KAK3925818.1"/>
    <property type="molecule type" value="Genomic_DNA"/>
</dbReference>
<name>A0AAE1LN49_9NEOP</name>
<keyword evidence="2" id="KW-1185">Reference proteome</keyword>